<dbReference type="Pfam" id="PF07647">
    <property type="entry name" value="SAM_2"/>
    <property type="match status" value="1"/>
</dbReference>
<keyword evidence="5" id="KW-0479">Metal-binding</keyword>
<feature type="transmembrane region" description="Helical" evidence="14">
    <location>
        <begin position="415"/>
        <end position="431"/>
    </location>
</feature>
<evidence type="ECO:0000256" key="3">
    <source>
        <dbReference type="ARBA" id="ARBA00022568"/>
    </source>
</evidence>
<dbReference type="InterPro" id="IPR032393">
    <property type="entry name" value="SOAR_STIM1/2"/>
</dbReference>
<dbReference type="GO" id="GO:0005886">
    <property type="term" value="C:plasma membrane"/>
    <property type="evidence" value="ECO:0007669"/>
    <property type="project" value="TreeGrafter"/>
</dbReference>
<evidence type="ECO:0000313" key="17">
    <source>
        <dbReference type="Proteomes" id="UP001175271"/>
    </source>
</evidence>
<accession>A0AA39M2D5</accession>
<evidence type="ECO:0000313" key="16">
    <source>
        <dbReference type="EMBL" id="KAK0418248.1"/>
    </source>
</evidence>
<evidence type="ECO:0000256" key="12">
    <source>
        <dbReference type="SAM" id="Coils"/>
    </source>
</evidence>
<evidence type="ECO:0000256" key="2">
    <source>
        <dbReference type="ARBA" id="ARBA00022448"/>
    </source>
</evidence>
<keyword evidence="2" id="KW-0813">Transport</keyword>
<feature type="transmembrane region" description="Helical" evidence="14">
    <location>
        <begin position="6"/>
        <end position="27"/>
    </location>
</feature>
<keyword evidence="3" id="KW-0109">Calcium transport</keyword>
<dbReference type="Gene3D" id="1.10.287.3550">
    <property type="match status" value="1"/>
</dbReference>
<evidence type="ECO:0000256" key="13">
    <source>
        <dbReference type="SAM" id="MobiDB-lite"/>
    </source>
</evidence>
<feature type="region of interest" description="Disordered" evidence="13">
    <location>
        <begin position="728"/>
        <end position="752"/>
    </location>
</feature>
<evidence type="ECO:0000256" key="11">
    <source>
        <dbReference type="ARBA" id="ARBA00023136"/>
    </source>
</evidence>
<dbReference type="PROSITE" id="PS50105">
    <property type="entry name" value="SAM_DOMAIN"/>
    <property type="match status" value="1"/>
</dbReference>
<gene>
    <name evidence="16" type="ORF">QR680_013457</name>
</gene>
<dbReference type="AlphaFoldDB" id="A0AA39M2D5"/>
<dbReference type="Pfam" id="PF16533">
    <property type="entry name" value="SOAR"/>
    <property type="match status" value="1"/>
</dbReference>
<organism evidence="16 17">
    <name type="scientific">Steinernema hermaphroditum</name>
    <dbReference type="NCBI Taxonomy" id="289476"/>
    <lineage>
        <taxon>Eukaryota</taxon>
        <taxon>Metazoa</taxon>
        <taxon>Ecdysozoa</taxon>
        <taxon>Nematoda</taxon>
        <taxon>Chromadorea</taxon>
        <taxon>Rhabditida</taxon>
        <taxon>Tylenchina</taxon>
        <taxon>Panagrolaimomorpha</taxon>
        <taxon>Strongyloidoidea</taxon>
        <taxon>Steinernematidae</taxon>
        <taxon>Steinernema</taxon>
    </lineage>
</organism>
<keyword evidence="9 12" id="KW-0175">Coiled coil</keyword>
<keyword evidence="10" id="KW-0406">Ion transport</keyword>
<evidence type="ECO:0000256" key="6">
    <source>
        <dbReference type="ARBA" id="ARBA00022729"/>
    </source>
</evidence>
<keyword evidence="8 14" id="KW-1133">Transmembrane helix</keyword>
<dbReference type="InterPro" id="IPR013761">
    <property type="entry name" value="SAM/pointed_sf"/>
</dbReference>
<reference evidence="16" key="1">
    <citation type="submission" date="2023-06" db="EMBL/GenBank/DDBJ databases">
        <title>Genomic analysis of the entomopathogenic nematode Steinernema hermaphroditum.</title>
        <authorList>
            <person name="Schwarz E.M."/>
            <person name="Heppert J.K."/>
            <person name="Baniya A."/>
            <person name="Schwartz H.T."/>
            <person name="Tan C.-H."/>
            <person name="Antoshechkin I."/>
            <person name="Sternberg P.W."/>
            <person name="Goodrich-Blair H."/>
            <person name="Dillman A.R."/>
        </authorList>
    </citation>
    <scope>NUCLEOTIDE SEQUENCE</scope>
    <source>
        <strain evidence="16">PS9179</strain>
        <tissue evidence="16">Whole animal</tissue>
    </source>
</reference>
<name>A0AA39M2D5_9BILA</name>
<evidence type="ECO:0000256" key="4">
    <source>
        <dbReference type="ARBA" id="ARBA00022692"/>
    </source>
</evidence>
<dbReference type="PANTHER" id="PTHR15136">
    <property type="entry name" value="STROMAL INTERACTION MOLECULE HOMOLOG"/>
    <property type="match status" value="1"/>
</dbReference>
<evidence type="ECO:0000256" key="10">
    <source>
        <dbReference type="ARBA" id="ARBA00023065"/>
    </source>
</evidence>
<dbReference type="GO" id="GO:0002115">
    <property type="term" value="P:store-operated calcium entry"/>
    <property type="evidence" value="ECO:0007669"/>
    <property type="project" value="TreeGrafter"/>
</dbReference>
<dbReference type="Gene3D" id="1.10.150.50">
    <property type="entry name" value="Transcription Factor, Ets-1"/>
    <property type="match status" value="1"/>
</dbReference>
<keyword evidence="7" id="KW-0106">Calcium</keyword>
<dbReference type="GO" id="GO:0005509">
    <property type="term" value="F:calcium ion binding"/>
    <property type="evidence" value="ECO:0007669"/>
    <property type="project" value="TreeGrafter"/>
</dbReference>
<dbReference type="Pfam" id="PF25578">
    <property type="entry name" value="EF-hand_STIM1"/>
    <property type="match status" value="1"/>
</dbReference>
<dbReference type="GO" id="GO:0005246">
    <property type="term" value="F:calcium channel regulator activity"/>
    <property type="evidence" value="ECO:0007669"/>
    <property type="project" value="InterPro"/>
</dbReference>
<comment type="caution">
    <text evidence="16">The sequence shown here is derived from an EMBL/GenBank/DDBJ whole genome shotgun (WGS) entry which is preliminary data.</text>
</comment>
<evidence type="ECO:0000259" key="15">
    <source>
        <dbReference type="PROSITE" id="PS50105"/>
    </source>
</evidence>
<keyword evidence="17" id="KW-1185">Reference proteome</keyword>
<keyword evidence="11 14" id="KW-0472">Membrane</keyword>
<feature type="coiled-coil region" evidence="12">
    <location>
        <begin position="116"/>
        <end position="202"/>
    </location>
</feature>
<evidence type="ECO:0000256" key="8">
    <source>
        <dbReference type="ARBA" id="ARBA00022989"/>
    </source>
</evidence>
<dbReference type="EMBL" id="JAUCMV010000002">
    <property type="protein sequence ID" value="KAK0418248.1"/>
    <property type="molecule type" value="Genomic_DNA"/>
</dbReference>
<dbReference type="SUPFAM" id="SSF47769">
    <property type="entry name" value="SAM/Pointed domain"/>
    <property type="match status" value="1"/>
</dbReference>
<keyword evidence="6" id="KW-0732">Signal</keyword>
<keyword evidence="4 14" id="KW-0812">Transmembrane</keyword>
<sequence>MLDDDVLLPFLSIFVGSVCGVVLGSLASRLAENRECAVHAGVMDVEEDRKLPISRTEMFAHIVGDRSIEFNEKGELANTGMNLLGLINNLILMVDNEYLIIKSDEERYNGDIEERCMQLDKLLAELKCKVDGLKNDEPTIEEIQAMKEHLAELRVDLENLNSELTSEMNRNNRVIEELNDSKKELQAKISSVEAKIASDNAAVSEQVNAIKKAEVVLAAMQLKSSGILFCLFLLPLIKASTEKSPITRNVVITAAEERLRDVEGFNAIKELHRQMDDDHSGSIDRSESTDFIREDMNLGGSDRARREKAFHHNNDESITVDDLWESWFESDERSWSDHEVIDWLSKVVGLPQYANNFMAAKVTGIALPRLAVQNSSYLATVLGVTKSVHRQKIQLKAMDLVLFGFRDSSSRAKDILLAVLTVVLVTILVVFKKHKSRSKLQMTELSTKLTQLKDMESDFQGMQQRFEEERKKRQSISPSAENKEELENLKSQLMEAERRLEMNSNMGGEGMPLALQPLLKRTCELEMSYVSQQRLECIGEMREAIELVDKLKRKQSSFVSSIKLATGASSGTDEVDSKIFALKTRMDKIMMAMDECYQRWVEIENHCGFQLTGQLGLAVSGNVSSANSAIAATNKKTSTNVLHPNGTDSSPIIPKKAITVHSANPNAHGMSTTLSDSSYGFLAIRSPSNDKNTTVLRTYDSRKLRRFFFLWSICVFRSSAFLVSSHHNADEDGEEAVQTNQPLQKEERLDSN</sequence>
<dbReference type="FunFam" id="1.10.150.50:FF:000009">
    <property type="entry name" value="Stromal interaction molecule 1"/>
    <property type="match status" value="1"/>
</dbReference>
<dbReference type="InterPro" id="IPR001660">
    <property type="entry name" value="SAM"/>
</dbReference>
<evidence type="ECO:0000256" key="5">
    <source>
        <dbReference type="ARBA" id="ARBA00022723"/>
    </source>
</evidence>
<dbReference type="GO" id="GO:0051049">
    <property type="term" value="P:regulation of transport"/>
    <property type="evidence" value="ECO:0007669"/>
    <property type="project" value="UniProtKB-ARBA"/>
</dbReference>
<evidence type="ECO:0000256" key="14">
    <source>
        <dbReference type="SAM" id="Phobius"/>
    </source>
</evidence>
<dbReference type="GO" id="GO:0006874">
    <property type="term" value="P:intracellular calcium ion homeostasis"/>
    <property type="evidence" value="ECO:0007669"/>
    <property type="project" value="TreeGrafter"/>
</dbReference>
<evidence type="ECO:0000256" key="9">
    <source>
        <dbReference type="ARBA" id="ARBA00023054"/>
    </source>
</evidence>
<dbReference type="Proteomes" id="UP001175271">
    <property type="component" value="Unassembled WGS sequence"/>
</dbReference>
<evidence type="ECO:0000256" key="7">
    <source>
        <dbReference type="ARBA" id="ARBA00022837"/>
    </source>
</evidence>
<dbReference type="GO" id="GO:0005783">
    <property type="term" value="C:endoplasmic reticulum"/>
    <property type="evidence" value="ECO:0007669"/>
    <property type="project" value="TreeGrafter"/>
</dbReference>
<dbReference type="PANTHER" id="PTHR15136:SF5">
    <property type="entry name" value="STROMAL INTERACTION MOLECULE HOMOLOG"/>
    <property type="match status" value="1"/>
</dbReference>
<feature type="domain" description="SAM" evidence="15">
    <location>
        <begin position="335"/>
        <end position="393"/>
    </location>
</feature>
<dbReference type="InterPro" id="IPR037608">
    <property type="entry name" value="STIM1/2"/>
</dbReference>
<proteinExistence type="predicted"/>
<dbReference type="SMART" id="SM00454">
    <property type="entry name" value="SAM"/>
    <property type="match status" value="1"/>
</dbReference>
<dbReference type="Gene3D" id="1.10.238.180">
    <property type="match status" value="1"/>
</dbReference>
<dbReference type="InterPro" id="IPR057835">
    <property type="entry name" value="EF-hand_STIM1/2"/>
</dbReference>
<comment type="subcellular location">
    <subcellularLocation>
        <location evidence="1">Membrane</location>
        <topology evidence="1">Single-pass type I membrane protein</topology>
    </subcellularLocation>
</comment>
<evidence type="ECO:0000256" key="1">
    <source>
        <dbReference type="ARBA" id="ARBA00004479"/>
    </source>
</evidence>
<protein>
    <recommendedName>
        <fullName evidence="15">SAM domain-containing protein</fullName>
    </recommendedName>
</protein>
<feature type="region of interest" description="Disordered" evidence="13">
    <location>
        <begin position="464"/>
        <end position="487"/>
    </location>
</feature>